<accession>A0A1I5E0X1</accession>
<dbReference type="AlphaFoldDB" id="A0A1I5E0X1"/>
<proteinExistence type="predicted"/>
<dbReference type="OrthoDB" id="1643270at2"/>
<sequence>MYEFLEGFHQRMQLIGVVDALINRRNKKVELEHPIGDKEFENLIFSVLVFIMEKTLTEEEECTIKTISVFVEDVLEEFYHYPKAKDQALPVTEYIIKTILQFEGKNTYYPVMNYETKEWTELRIKLLNEKVEDRPQGYVSVYSLTDQGYDFLFRTKEVDNEISFSVEEFKLRELIKRKNYRKALQQSSNLVQMVRQKKRDLEQFIQAARGNIMDLDLTKFDELISSTYKLLQEEYKTLGEIQNMVRRSEGRIREDYEKRGELTEDLRKAQMEMKRIVSNLALARKEQAHLINSREGSYKILKSTLEESFQFSTQRRYDFEKEILKPMERMEEERTKDLWKIFTPLFHVEPYRHLPLSLFYKPQGKLSEEASEDPVGILVEEMKEDVEKERNEKRSEVYLNILKSMVEEAEKREGTLDFKTLCEALQKDPEEFQELTKENLLFITMLKLYEMETLDVKAFRESDKAFLGNPTGEFNVDALLYQLLYRGSAFESIDKIQFQKIEEESFTILLEEKTDAVLYRRTIEVDNISIKVVKKYGTY</sequence>
<name>A0A1I5E0X1_9CLOT</name>
<reference evidence="1 2" key="1">
    <citation type="submission" date="2016-10" db="EMBL/GenBank/DDBJ databases">
        <authorList>
            <person name="de Groot N.N."/>
        </authorList>
    </citation>
    <scope>NUCLEOTIDE SEQUENCE [LARGE SCALE GENOMIC DNA]</scope>
    <source>
        <strain evidence="1 2">ML2</strain>
    </source>
</reference>
<evidence type="ECO:0000313" key="1">
    <source>
        <dbReference type="EMBL" id="SFO05106.1"/>
    </source>
</evidence>
<dbReference type="eggNOG" id="ENOG502Z8CD">
    <property type="taxonomic scope" value="Bacteria"/>
</dbReference>
<dbReference type="STRING" id="398199.SAMN05421804_11234"/>
<dbReference type="RefSeq" id="WP_074912723.1">
    <property type="nucleotide sequence ID" value="NZ_FOVK01000012.1"/>
</dbReference>
<organism evidence="1 2">
    <name type="scientific">Proteiniclasticum ruminis</name>
    <dbReference type="NCBI Taxonomy" id="398199"/>
    <lineage>
        <taxon>Bacteria</taxon>
        <taxon>Bacillati</taxon>
        <taxon>Bacillota</taxon>
        <taxon>Clostridia</taxon>
        <taxon>Eubacteriales</taxon>
        <taxon>Clostridiaceae</taxon>
        <taxon>Proteiniclasticum</taxon>
    </lineage>
</organism>
<gene>
    <name evidence="1" type="ORF">SAMN04488695_11241</name>
</gene>
<evidence type="ECO:0000313" key="2">
    <source>
        <dbReference type="Proteomes" id="UP000181899"/>
    </source>
</evidence>
<protein>
    <recommendedName>
        <fullName evidence="3">Replicative DNA helicase</fullName>
    </recommendedName>
</protein>
<dbReference type="EMBL" id="FOVK01000012">
    <property type="protein sequence ID" value="SFO05106.1"/>
    <property type="molecule type" value="Genomic_DNA"/>
</dbReference>
<evidence type="ECO:0008006" key="3">
    <source>
        <dbReference type="Google" id="ProtNLM"/>
    </source>
</evidence>
<keyword evidence="2" id="KW-1185">Reference proteome</keyword>
<dbReference type="Proteomes" id="UP000181899">
    <property type="component" value="Unassembled WGS sequence"/>
</dbReference>